<feature type="compositionally biased region" description="Polar residues" evidence="1">
    <location>
        <begin position="2735"/>
        <end position="2745"/>
    </location>
</feature>
<dbReference type="GeneID" id="83058233"/>
<accession>A0A1B2I613</accession>
<gene>
    <name evidence="3" type="ORF">BED41_10265</name>
</gene>
<dbReference type="Gene3D" id="2.60.40.2810">
    <property type="match status" value="1"/>
</dbReference>
<feature type="domain" description="RapA2 cadherin-like" evidence="2">
    <location>
        <begin position="943"/>
        <end position="1029"/>
    </location>
</feature>
<evidence type="ECO:0000259" key="2">
    <source>
        <dbReference type="Pfam" id="PF17803"/>
    </source>
</evidence>
<dbReference type="InterPro" id="IPR010221">
    <property type="entry name" value="VCBS_dom"/>
</dbReference>
<dbReference type="NCBIfam" id="TIGR01965">
    <property type="entry name" value="VCBS_repeat"/>
    <property type="match status" value="6"/>
</dbReference>
<dbReference type="OrthoDB" id="595640at2"/>
<keyword evidence="4" id="KW-1185">Reference proteome</keyword>
<dbReference type="InterPro" id="IPR013783">
    <property type="entry name" value="Ig-like_fold"/>
</dbReference>
<feature type="region of interest" description="Disordered" evidence="1">
    <location>
        <begin position="1243"/>
        <end position="1271"/>
    </location>
</feature>
<dbReference type="Gene3D" id="2.60.40.10">
    <property type="entry name" value="Immunoglobulins"/>
    <property type="match status" value="2"/>
</dbReference>
<feature type="domain" description="RapA2 cadherin-like" evidence="2">
    <location>
        <begin position="1228"/>
        <end position="1325"/>
    </location>
</feature>
<feature type="region of interest" description="Disordered" evidence="1">
    <location>
        <begin position="2724"/>
        <end position="2746"/>
    </location>
</feature>
<reference evidence="3" key="1">
    <citation type="submission" date="2016-08" db="EMBL/GenBank/DDBJ databases">
        <title>Complete genome of Cloacibacillus porcorum.</title>
        <authorList>
            <person name="Looft T."/>
            <person name="Bayles D.O."/>
            <person name="Alt D.P."/>
        </authorList>
    </citation>
    <scope>NUCLEOTIDE SEQUENCE [LARGE SCALE GENOMIC DNA]</scope>
    <source>
        <strain evidence="3">CL-84</strain>
    </source>
</reference>
<feature type="compositionally biased region" description="Acidic residues" evidence="1">
    <location>
        <begin position="84"/>
        <end position="98"/>
    </location>
</feature>
<dbReference type="STRING" id="1197717.BED41_10265"/>
<name>A0A1B2I613_9BACT</name>
<evidence type="ECO:0000313" key="3">
    <source>
        <dbReference type="EMBL" id="ANZ45412.1"/>
    </source>
</evidence>
<dbReference type="RefSeq" id="WP_066745660.1">
    <property type="nucleotide sequence ID" value="NZ_CP016757.1"/>
</dbReference>
<dbReference type="InterPro" id="IPR040853">
    <property type="entry name" value="RapA2_cadherin-like"/>
</dbReference>
<dbReference type="NCBIfam" id="NF012211">
    <property type="entry name" value="tand_rpt_95"/>
    <property type="match status" value="2"/>
</dbReference>
<evidence type="ECO:0000256" key="1">
    <source>
        <dbReference type="SAM" id="MobiDB-lite"/>
    </source>
</evidence>
<organism evidence="3 4">
    <name type="scientific">Cloacibacillus porcorum</name>
    <dbReference type="NCBI Taxonomy" id="1197717"/>
    <lineage>
        <taxon>Bacteria</taxon>
        <taxon>Thermotogati</taxon>
        <taxon>Synergistota</taxon>
        <taxon>Synergistia</taxon>
        <taxon>Synergistales</taxon>
        <taxon>Synergistaceae</taxon>
        <taxon>Cloacibacillus</taxon>
    </lineage>
</organism>
<dbReference type="Proteomes" id="UP000093044">
    <property type="component" value="Chromosome"/>
</dbReference>
<protein>
    <recommendedName>
        <fullName evidence="2">RapA2 cadherin-like domain-containing protein</fullName>
    </recommendedName>
</protein>
<evidence type="ECO:0000313" key="4">
    <source>
        <dbReference type="Proteomes" id="UP000093044"/>
    </source>
</evidence>
<sequence length="3577" mass="380312">MAKQIVTKAEGEVYRLDADGGKIKLQTGDIVEAGTRIITETGASVRFEDENGIPMELGENSGAVLFSDVLIEPGDTLFAMDTEAAEESAAEGPQDGEELPLPSDSESKSDTVSEMHSFVNMTRTEYGGDINLSYARDVNVTREIEGRASLNPRIEYDYNVSIIQEVKSYEDPRFPFDGGGRGGEESRFEPVRPAADTIPMPETTGTAAMTDEDVPVVIDPLENFVIPSGLQLTVTGASAQYGTVQIIDGKIAYQPNADYHGGDKITVTVTDQAGRTYESEVDVTVSPVDDTVDDSDSVTEHSSVDTDVLANDKFADLPGAKVTDVTQGQYGEVTINEDGTVKYTPKTDWLAEGEKLTDTYQYTVTTAAGNTETATVTITITGTNDAPLLTDDVRYVTEDAPDTNTGLPHGSSFDNDDTSKVTGNILANDSDPDQTDTLAVTKIEFSDGTTTTVNAGETIAGKYGSLTVNSDGTYTYTLNDGTNGDKNNNVQQLMADEKATDEFTVSVTDGHNIKTETVTIHITGTNDAPVITMEAGDSDGHDFTGGDTLSQDGTLTVADIDVKDTVGTEKMDSLTVSGNYTENSLPGGLTVDDLKDMLTIENGSIDGSSTDGKIDWHFDAGGDGKFDFLADGEKLTLTYKVKSTDGSGAEATHDIKITITGTNDAPVISLGDGDSADGGVRETDSGSLTASNTMTVTDADISDTVSTTVTGVKVSGSGDIAGHIPDEQELLGMFTAETSGLTDTTTEGKINWAFNTGDKTFDYLAVDEEVKLTYTIEVKDSSGATVTKDIVVTVTGSNDSPVISVGNGDSYSISFDDENDANIADGSAGGTLTLTDVDVSDKVGVTVDKVEIDGSYTYNGDLPAGLQEALKNMLSVTTEDILSNTETSKQFNWKFNAGANDKFDFLADGETLTLKYTVKADDKNNIAGNTSDPYNEMSTDTHEITVTITGTNDAPTLNTTAEVKYDVIEDVTTEATKDANIITGRVTDADAHDILSVTEVNGTEVTANDTEITGTYGKLVISPDGKYHYVLDNDDNDTQALQKGQSAEDKFIVRVEDGHGGYVDQTITVNVAGRNDSPDIRVVEGKDLAEGAFAEGELLQSTGTLTLTDADTADKVSAAISGIQVGGTYNLSQLQAAGFLKDPSKLLEMLRIKNTGSPDSDFASRDEIITGTETGSDGNITWKFDAGGEKFAFLNEGETLTLTYTIKADDGQKVETDADGNYISTDTQTVTITITGTNSAPILTNDTNSVTEDNGQLDDSRPEVTTTTGDLFKNDSDPDFNGKGNWKITAKESTSGSDTAVSADGTEIVGKYGKLHLNPNGTYTYTLDNSSDKIQQLGHDGKLEEIFTVTVKDGDLPEKTQNLTITINGTNDAPKITKIVGTDENEAPIYELDIVPSASTPEASGTLTLSDVDLGDKVTVAKLGIDDANFKIEGEQAGLISTRKELYDMLSLSNVDFTTSDGTHSHQFTWTFESGDERFNYLHNNETLILKYRVQATDDSGAGNKTSNDEWITITIKGSNQDGNPAPDTGIVEENDTLTMTETSHSGAINQSNQNLLYNDDSDGHITSFKIGDDGASHNVPATGVNDGWVDVKIGEELIGKIKIEANGNYSFKALNNFSGEVPPITYTNSYGNTGTLQITVTPVADEPTWKEQNDPTKPTPSGDEDTKINLNLKLPEITDNVDLNGNAPGDHPERLGYITISNIQDANIYKADGTLLNKSTNGEIKIVIVGNDVKLDMGLHYTDLGLSGANVVQLTRGEFEKLQIQQEANSGENIVIKLGATSYETDDNGFPLKDANDKFISDGSETDVIVDVKAVTDATPDLKFGSDDTVTKTAIDNAIKDDGLTLTDSDGNKVTDGVTSGGDDANPTIVMDEDSGTLNISNTLLTDTGSAADTDDSETYTVTISGLAEGTVVNSVTASDGKVILDSQEIDSSDLSSFMESLKITPPKDFNGDMTITVTAEAVDSDDDSPEAEPKANSDGLSFTLHVTPVADGLETITVSQAKIYEDTFGGEYNADGELINKETALDIRPILNAGNESATITVEDIPVGSTIKYNGVEYKMTGDTFSPDTGVKITAVRDGEGKITSYSITMEDFQEGKFFIKIKPPLDSNEDFDLKVSGFTTDGDDISSSISDIILHVDVVGVADNVEVITSPKYEGVSYTEAQAENGEISISSLYTKNDDHYDNSESVTIKITGLQDGFSVKGDNVRFLGGEGESREWLVTNPTDGDIITTPKNFSGDIVFKAQAVSTENDGNSYKSELTDVTINVTPTPEATITSSVFADEDTLTKMDFDIVHQNGDNDETLDYVLIKASDIEDGSFTLYYKGAGEDTALQDAADKVDGITTTTVNDDTYYKLEGGAINSIHIKGGANWSGDGSIEVRYGVTDSHYGDTVTSIDGVTKEFNLDGGYSVTVKPVSDTSSLDNLANVDFKDSSATITDSNSDGIYTATFNVTWNGNKESVTIGTHVNTPTDGVNGADRDGSEQLVRIEINGVPDGVKVEGATYMGDAEGGTEGGLWIINYSDKFTSVDEILKDIKFTIDPGNIKLLHQSGDEIPITIKAVTQDTLEHGSGETIYGEEVDSSTTITWNLQVNFEGGPGVTPDIGAPYLQLTEGQGTIEDSLTTMNNLFSVKFTEDADHNVESSGEYRFEITVGGLPEGTEINGTVITGGSYTISGYADNDTINDVLKQILVKLPDNYNDNNDNNGGDGLGLSLSWHTYGWDMNGDGKTPDRNSDSPEQLNPTVTPVTDPMEITVSAVDNIDTMPENQGGKDGTLTFKVDIGSGNDGKFGEVVGNKLYLKVDGAASGDKIYLQNADGSSSELTAEGGYYVISGVNGGDSLTFKYQPAEYSSGKITVTASLTSQEQGAANPESASGSLDLIVESQNSGYELTVKDSSGSEDAIFELDIEKSGLIDTDGSEKAYSAIIKGFSDTEKFIVLYDDSDDPSKAVIASKIFDEATESYVWSVDVKADGTLPHIFIQSLDNYSSVEHLTLTVISGESDKFPITNPVFDEFVVTVKPVADGISDFNPTRSIGTEGEAVSLNINGTVVDTDGSETVNIAVKGLGDGVSFYEDGALIDGARISYDETSNSYVMTGIKYENLGKITFVGASGTGKAEITVSTTDVLLDKDGNILAEDISKGEPPKEIDFIIDAAAPGDKDDTIIYRGEGSYDGLEGRDTLYMANFRDSANSGKNNIDFKSAVDIKNIEIIDMSDGDHTLANLTAEAVKNMTDGNNKLLIRGDAGDKIALSKGWEGGNIVDGYRVYTNDGATIKVAGDVNVTISNGIDTASLMMAMAFAPISNEAAVMPDSITDYGDSSMYDGIHGSAPLSIGTEGTLDFSAVSGSMLDSIDMTNDTAQSLFNVDPFGVYNVTGGSHELTITGTHIDDVSVADASDVPWGAPELSADGSHYTYTATGDFDHNAATPDETVTLNVAREIYDNTLAYDAHALNDGGLGDDTLTFAHEDSVIDFSDGAASQIANIERFDLGDGDHSLANITAKDVFDMTDGRNTLTINGDNADHVSLSDVLNDSSDGMWEASPFHSVENGVGYNVYTGSFEGHTVILKVEEDIIQQLTGISKA</sequence>
<feature type="compositionally biased region" description="Polar residues" evidence="1">
    <location>
        <begin position="1243"/>
        <end position="1254"/>
    </location>
</feature>
<dbReference type="Pfam" id="PF17963">
    <property type="entry name" value="Big_9"/>
    <property type="match status" value="1"/>
</dbReference>
<dbReference type="EMBL" id="CP016757">
    <property type="protein sequence ID" value="ANZ45412.1"/>
    <property type="molecule type" value="Genomic_DNA"/>
</dbReference>
<feature type="region of interest" description="Disordered" evidence="1">
    <location>
        <begin position="1647"/>
        <end position="1667"/>
    </location>
</feature>
<dbReference type="Pfam" id="PF17803">
    <property type="entry name" value="Cadherin_4"/>
    <property type="match status" value="3"/>
</dbReference>
<dbReference type="KEGG" id="cpor:BED41_10265"/>
<feature type="region of interest" description="Disordered" evidence="1">
    <location>
        <begin position="84"/>
        <end position="113"/>
    </location>
</feature>
<proteinExistence type="predicted"/>
<feature type="domain" description="RapA2 cadherin-like" evidence="2">
    <location>
        <begin position="374"/>
        <end position="476"/>
    </location>
</feature>